<reference evidence="2" key="1">
    <citation type="submission" date="2020-06" db="EMBL/GenBank/DDBJ databases">
        <authorList>
            <person name="Li T."/>
            <person name="Hu X."/>
            <person name="Zhang T."/>
            <person name="Song X."/>
            <person name="Zhang H."/>
            <person name="Dai N."/>
            <person name="Sheng W."/>
            <person name="Hou X."/>
            <person name="Wei L."/>
        </authorList>
    </citation>
    <scope>NUCLEOTIDE SEQUENCE</scope>
    <source>
        <strain evidence="2">G02</strain>
        <tissue evidence="2">Leaf</tissue>
    </source>
</reference>
<proteinExistence type="predicted"/>
<sequence length="114" mass="13505">MLWQLDNYENHKCQSDERKVEVDEDPPEASKGGQDVKTELRNPKEVTTEEDNELYKKTFNEYLEPLASSHFTIEVPLITKFSFEVSFLLRKLQIEDINALESHNYENHKCQRDE</sequence>
<reference evidence="2" key="2">
    <citation type="journal article" date="2024" name="Plant">
        <title>Genomic evolution and insights into agronomic trait innovations of Sesamum species.</title>
        <authorList>
            <person name="Miao H."/>
            <person name="Wang L."/>
            <person name="Qu L."/>
            <person name="Liu H."/>
            <person name="Sun Y."/>
            <person name="Le M."/>
            <person name="Wang Q."/>
            <person name="Wei S."/>
            <person name="Zheng Y."/>
            <person name="Lin W."/>
            <person name="Duan Y."/>
            <person name="Cao H."/>
            <person name="Xiong S."/>
            <person name="Wang X."/>
            <person name="Wei L."/>
            <person name="Li C."/>
            <person name="Ma Q."/>
            <person name="Ju M."/>
            <person name="Zhao R."/>
            <person name="Li G."/>
            <person name="Mu C."/>
            <person name="Tian Q."/>
            <person name="Mei H."/>
            <person name="Zhang T."/>
            <person name="Gao T."/>
            <person name="Zhang H."/>
        </authorList>
    </citation>
    <scope>NUCLEOTIDE SEQUENCE</scope>
    <source>
        <strain evidence="2">G02</strain>
    </source>
</reference>
<dbReference type="Gene3D" id="3.30.230.80">
    <property type="match status" value="1"/>
</dbReference>
<comment type="caution">
    <text evidence="2">The sequence shown here is derived from an EMBL/GenBank/DDBJ whole genome shotgun (WGS) entry which is preliminary data.</text>
</comment>
<name>A0AAW2U1T2_SESRA</name>
<organism evidence="2">
    <name type="scientific">Sesamum radiatum</name>
    <name type="common">Black benniseed</name>
    <dbReference type="NCBI Taxonomy" id="300843"/>
    <lineage>
        <taxon>Eukaryota</taxon>
        <taxon>Viridiplantae</taxon>
        <taxon>Streptophyta</taxon>
        <taxon>Embryophyta</taxon>
        <taxon>Tracheophyta</taxon>
        <taxon>Spermatophyta</taxon>
        <taxon>Magnoliopsida</taxon>
        <taxon>eudicotyledons</taxon>
        <taxon>Gunneridae</taxon>
        <taxon>Pentapetalae</taxon>
        <taxon>asterids</taxon>
        <taxon>lamiids</taxon>
        <taxon>Lamiales</taxon>
        <taxon>Pedaliaceae</taxon>
        <taxon>Sesamum</taxon>
    </lineage>
</organism>
<feature type="compositionally biased region" description="Basic and acidic residues" evidence="1">
    <location>
        <begin position="34"/>
        <end position="49"/>
    </location>
</feature>
<evidence type="ECO:0000313" key="2">
    <source>
        <dbReference type="EMBL" id="KAL0409771.1"/>
    </source>
</evidence>
<dbReference type="EMBL" id="JACGWJ010000007">
    <property type="protein sequence ID" value="KAL0409771.1"/>
    <property type="molecule type" value="Genomic_DNA"/>
</dbReference>
<gene>
    <name evidence="2" type="ORF">Sradi_1911500</name>
</gene>
<protein>
    <submittedName>
        <fullName evidence="2">Heat shock protein 90-6, mitochondrial</fullName>
    </submittedName>
</protein>
<dbReference type="AlphaFoldDB" id="A0AAW2U1T2"/>
<keyword evidence="2" id="KW-0346">Stress response</keyword>
<accession>A0AAW2U1T2</accession>
<feature type="region of interest" description="Disordered" evidence="1">
    <location>
        <begin position="14"/>
        <end position="49"/>
    </location>
</feature>
<evidence type="ECO:0000256" key="1">
    <source>
        <dbReference type="SAM" id="MobiDB-lite"/>
    </source>
</evidence>